<dbReference type="SUPFAM" id="SSF56112">
    <property type="entry name" value="Protein kinase-like (PK-like)"/>
    <property type="match status" value="1"/>
</dbReference>
<feature type="compositionally biased region" description="Basic and acidic residues" evidence="6">
    <location>
        <begin position="1614"/>
        <end position="1631"/>
    </location>
</feature>
<reference evidence="8 9" key="1">
    <citation type="submission" date="2014-03" db="EMBL/GenBank/DDBJ databases">
        <authorList>
            <person name="Sibley D."/>
            <person name="Venepally P."/>
            <person name="Karamycheva S."/>
            <person name="Hadjithomas M."/>
            <person name="Khan A."/>
            <person name="Brunk B."/>
            <person name="Roos D."/>
            <person name="Caler E."/>
            <person name="Lorenzi H."/>
        </authorList>
    </citation>
    <scope>NUCLEOTIDE SEQUENCE [LARGE SCALE GENOMIC DNA]</scope>
    <source>
        <strain evidence="9">p89</strain>
    </source>
</reference>
<keyword evidence="1" id="KW-0723">Serine/threonine-protein kinase</keyword>
<feature type="compositionally biased region" description="Basic and acidic residues" evidence="6">
    <location>
        <begin position="173"/>
        <end position="191"/>
    </location>
</feature>
<dbReference type="InterPro" id="IPR000719">
    <property type="entry name" value="Prot_kinase_dom"/>
</dbReference>
<feature type="compositionally biased region" description="Basic residues" evidence="6">
    <location>
        <begin position="1151"/>
        <end position="1168"/>
    </location>
</feature>
<dbReference type="GO" id="GO:0005634">
    <property type="term" value="C:nucleus"/>
    <property type="evidence" value="ECO:0007669"/>
    <property type="project" value="TreeGrafter"/>
</dbReference>
<accession>A0A086K9Z5</accession>
<dbReference type="PANTHER" id="PTHR45646">
    <property type="entry name" value="SERINE/THREONINE-PROTEIN KINASE DOA-RELATED"/>
    <property type="match status" value="1"/>
</dbReference>
<feature type="compositionally biased region" description="Basic and acidic residues" evidence="6">
    <location>
        <begin position="910"/>
        <end position="927"/>
    </location>
</feature>
<feature type="compositionally biased region" description="Low complexity" evidence="6">
    <location>
        <begin position="79"/>
        <end position="128"/>
    </location>
</feature>
<dbReference type="OrthoDB" id="283111at2759"/>
<evidence type="ECO:0000256" key="2">
    <source>
        <dbReference type="ARBA" id="ARBA00022679"/>
    </source>
</evidence>
<feature type="compositionally biased region" description="Basic residues" evidence="6">
    <location>
        <begin position="1280"/>
        <end position="1300"/>
    </location>
</feature>
<dbReference type="PANTHER" id="PTHR45646:SF11">
    <property type="entry name" value="SERINE_THREONINE-PROTEIN KINASE DOA"/>
    <property type="match status" value="1"/>
</dbReference>
<dbReference type="InterPro" id="IPR051175">
    <property type="entry name" value="CLK_kinases"/>
</dbReference>
<dbReference type="Gene3D" id="3.30.200.20">
    <property type="entry name" value="Phosphorylase Kinase, domain 1"/>
    <property type="match status" value="1"/>
</dbReference>
<dbReference type="Gene3D" id="1.10.510.10">
    <property type="entry name" value="Transferase(Phosphotransferase) domain 1"/>
    <property type="match status" value="1"/>
</dbReference>
<comment type="caution">
    <text evidence="8">The sequence shown here is derived from an EMBL/GenBank/DDBJ whole genome shotgun (WGS) entry which is preliminary data.</text>
</comment>
<dbReference type="SMART" id="SM00220">
    <property type="entry name" value="S_TKc"/>
    <property type="match status" value="1"/>
</dbReference>
<feature type="region of interest" description="Disordered" evidence="6">
    <location>
        <begin position="47"/>
        <end position="149"/>
    </location>
</feature>
<keyword evidence="3" id="KW-0547">Nucleotide-binding</keyword>
<keyword evidence="2 8" id="KW-0808">Transferase</keyword>
<dbReference type="GO" id="GO:0004712">
    <property type="term" value="F:protein serine/threonine/tyrosine kinase activity"/>
    <property type="evidence" value="ECO:0007669"/>
    <property type="project" value="UniProtKB-EC"/>
</dbReference>
<feature type="compositionally biased region" description="Polar residues" evidence="6">
    <location>
        <begin position="828"/>
        <end position="838"/>
    </location>
</feature>
<feature type="compositionally biased region" description="Basic and acidic residues" evidence="6">
    <location>
        <begin position="873"/>
        <end position="884"/>
    </location>
</feature>
<evidence type="ECO:0000256" key="3">
    <source>
        <dbReference type="ARBA" id="ARBA00022741"/>
    </source>
</evidence>
<feature type="compositionally biased region" description="Basic and acidic residues" evidence="6">
    <location>
        <begin position="1114"/>
        <end position="1150"/>
    </location>
</feature>
<dbReference type="PROSITE" id="PS50011">
    <property type="entry name" value="PROTEIN_KINASE_DOM"/>
    <property type="match status" value="1"/>
</dbReference>
<feature type="compositionally biased region" description="Basic and acidic residues" evidence="6">
    <location>
        <begin position="760"/>
        <end position="774"/>
    </location>
</feature>
<protein>
    <submittedName>
        <fullName evidence="8">Putative cell-cycle-associated protein kinase CLK</fullName>
        <ecNumber evidence="8">2.7.12.1</ecNumber>
    </submittedName>
</protein>
<dbReference type="CDD" id="cd14134">
    <property type="entry name" value="PKc_CLK"/>
    <property type="match status" value="1"/>
</dbReference>
<feature type="region of interest" description="Disordered" evidence="6">
    <location>
        <begin position="1595"/>
        <end position="1648"/>
    </location>
</feature>
<proteinExistence type="predicted"/>
<feature type="compositionally biased region" description="Basic and acidic residues" evidence="6">
    <location>
        <begin position="733"/>
        <end position="745"/>
    </location>
</feature>
<dbReference type="GO" id="GO:0005524">
    <property type="term" value="F:ATP binding"/>
    <property type="evidence" value="ECO:0007669"/>
    <property type="project" value="UniProtKB-KW"/>
</dbReference>
<feature type="compositionally biased region" description="Basic and acidic residues" evidence="6">
    <location>
        <begin position="339"/>
        <end position="353"/>
    </location>
</feature>
<dbReference type="EC" id="2.7.12.1" evidence="8"/>
<feature type="compositionally biased region" description="Basic and acidic residues" evidence="6">
    <location>
        <begin position="1028"/>
        <end position="1044"/>
    </location>
</feature>
<feature type="compositionally biased region" description="Basic and acidic residues" evidence="6">
    <location>
        <begin position="362"/>
        <end position="380"/>
    </location>
</feature>
<feature type="region of interest" description="Disordered" evidence="6">
    <location>
        <begin position="695"/>
        <end position="1220"/>
    </location>
</feature>
<evidence type="ECO:0000259" key="7">
    <source>
        <dbReference type="PROSITE" id="PS50011"/>
    </source>
</evidence>
<feature type="compositionally biased region" description="Basic and acidic residues" evidence="6">
    <location>
        <begin position="1265"/>
        <end position="1279"/>
    </location>
</feature>
<feature type="region of interest" description="Disordered" evidence="6">
    <location>
        <begin position="169"/>
        <end position="213"/>
    </location>
</feature>
<gene>
    <name evidence="8" type="ORF">TGP89_224480</name>
</gene>
<organism evidence="8 9">
    <name type="scientific">Toxoplasma gondii p89</name>
    <dbReference type="NCBI Taxonomy" id="943119"/>
    <lineage>
        <taxon>Eukaryota</taxon>
        <taxon>Sar</taxon>
        <taxon>Alveolata</taxon>
        <taxon>Apicomplexa</taxon>
        <taxon>Conoidasida</taxon>
        <taxon>Coccidia</taxon>
        <taxon>Eucoccidiorida</taxon>
        <taxon>Eimeriorina</taxon>
        <taxon>Sarcocystidae</taxon>
        <taxon>Toxoplasma</taxon>
    </lineage>
</organism>
<sequence>MSWDAHSSFCQTVPLRSRSGWESAASPSALTHTASRGLAAGLRLPSLPEQLSPLPASPLPSSPLPSSVLPSSPLPSSPLPSSVLPSSPLSSSPLPVSPLRGSPPLQESPSLSAASSVSAPRSEVSVEPPFEPQVAALSPHSPSPHAVFSPLLPFSSSLVSSLASPVDAPPLLEAREEEREPSRWTSSREERVDEDGGELERRDASGDRGKRRCVFSDQTRSCEGRLAATLGPSRRDRKGECLHAPCDLPATARFEPPVFCGKRDCVAAHPGCGEAPFLSGEEADHLGLRRGRASPRACRGDSRAELDAVPRFPWASVSSFSPALGVGDSGKSSRGAKRRDRDTRDSAGPHPDEAGLDLRSQTLEEKGDVPQRRERDRQRDSAAVYGAGRAFEEGLPTLASGKEEKTENGRGRRRRRARARRRAGRVQVSGRQGGPEASQQPTDFSASLAPGDEKARVGEKRKTRLKSREAYERSRVLGGLDSSEPTSRGQGNGRVFPPFYALYAPLSSPLPSYVSSSSSSGFYSSSRGVSWTPQAPVDGLESPLNANLSRYFSCSSSSRLPSSFFSGTLPSAFLDVSSIPSPGSYFSSFVSSPLCPSAAPLLAFQAPPPHGSHAGCAVPYSSSLYPPFLKANSASPALLTSPLCAVPAAAALPAVSSGCRDTGLGSTACLHPGDYLRLWRYHLWCLRRNAERRRASSGSRSVRYPRSRRRSSSSQSSLHSKTGRGRAPGCDEEDRKRRSPREARQRKSTGSPAPPRRSASPRDRSRSSRAESRQRRERKRASRRLESSEAQSAGEKEARAAEGYSCVSTPRPGEFPIPGSAASRLESEQTPLEASTQAPRVPPAEIWTEGGEGKMGDSSSSPSRRSHRRRKHEWGGEGRRERTGGSRRSRTRYRGREEGRSSRRSASEAADGRCRSGDDRARKREPGVHTPGATSSVYCGGAAESRFESPHSTRRGLPSAQRDGHPAREGSANGAASLVYRHHKRRDGREESEGNRSRTFNRSKRRSSELQKAPGGRDSRRSLNKSRRPSDARDRSRGRDEKTQNSRNTRGDAGSSRGTQDARRRERRKARRSRSEAGEFLLASRQTSRERAKRRKEERRRSDDSPFSRKRRREERPGRRSDLPASEARERKSDFSGGRREGGRRDERRGGGRSKRSLTSSRSRRQRQRRSESAYEGRRDPREPRERERRRREESSCRRYEPRRRRYEEDSRYPSCSARGGFLPFFYPSQRSSLFPSVVLKRQRPGESFKEKSYRYSETAWREGRREREKKRETRDERGTRRRTRTRRRDVERRRAKKKEKKEDNGKDDIIHFDWRPGMWLTDRYRVLDKMGEGTFGRVLRCADVHTQRDVAIKVVRDVSRYTSAAKIEVDILREINERDAGTVSSVSPAYSSHCVRLHDAFLYKGRHMCLVFEKLGKSLYDLLTDNHYQGFYLEDIRTVAKQCLIALAFLRVCRLTHTDLKPENILLLDDILIPVSAPRPSSSSSKGRYLRPAQVGVKIIDFGSATFEDDYHSSLINTRQYRAPEVILGLGWDMSSDVWSLGCILMELYTGNLLFRTHEHLEHLAMMEKIIGPMPANMLEAAVSTDGRRYLSPASLGSSGGSVTDAPFSEEAGGEREKRDRREEREESSRLRLNWPEGSSSTNSEERVRNCVPLQALVLPHHRIFSDFVASLLQIDPQARPTPGDALMHPFFSADLLE</sequence>
<feature type="compositionally biased region" description="Basic and acidic residues" evidence="6">
    <location>
        <begin position="401"/>
        <end position="410"/>
    </location>
</feature>
<evidence type="ECO:0000256" key="5">
    <source>
        <dbReference type="ARBA" id="ARBA00022840"/>
    </source>
</evidence>
<dbReference type="VEuPathDB" id="ToxoDB:TGP89_224480"/>
<dbReference type="PROSITE" id="PS00108">
    <property type="entry name" value="PROTEIN_KINASE_ST"/>
    <property type="match status" value="1"/>
</dbReference>
<keyword evidence="5" id="KW-0067">ATP-binding</keyword>
<dbReference type="InterPro" id="IPR008271">
    <property type="entry name" value="Ser/Thr_kinase_AS"/>
</dbReference>
<feature type="compositionally biased region" description="Basic residues" evidence="6">
    <location>
        <begin position="411"/>
        <end position="424"/>
    </location>
</feature>
<dbReference type="Pfam" id="PF00069">
    <property type="entry name" value="Pkinase"/>
    <property type="match status" value="1"/>
</dbReference>
<evidence type="ECO:0000313" key="9">
    <source>
        <dbReference type="Proteomes" id="UP000028828"/>
    </source>
</evidence>
<feature type="domain" description="Protein kinase" evidence="7">
    <location>
        <begin position="1325"/>
        <end position="1693"/>
    </location>
</feature>
<feature type="region of interest" description="Disordered" evidence="6">
    <location>
        <begin position="318"/>
        <end position="470"/>
    </location>
</feature>
<feature type="compositionally biased region" description="Basic and acidic residues" evidence="6">
    <location>
        <begin position="451"/>
        <end position="470"/>
    </location>
</feature>
<evidence type="ECO:0000256" key="1">
    <source>
        <dbReference type="ARBA" id="ARBA00022527"/>
    </source>
</evidence>
<evidence type="ECO:0000256" key="6">
    <source>
        <dbReference type="SAM" id="MobiDB-lite"/>
    </source>
</evidence>
<name>A0A086K9Z5_TOXGO</name>
<evidence type="ECO:0000256" key="4">
    <source>
        <dbReference type="ARBA" id="ARBA00022777"/>
    </source>
</evidence>
<feature type="compositionally biased region" description="Basic and acidic residues" evidence="6">
    <location>
        <begin position="198"/>
        <end position="208"/>
    </location>
</feature>
<dbReference type="EMBL" id="AEYI02001129">
    <property type="protein sequence ID" value="KFG41213.1"/>
    <property type="molecule type" value="Genomic_DNA"/>
</dbReference>
<feature type="compositionally biased region" description="Basic and acidic residues" evidence="6">
    <location>
        <begin position="987"/>
        <end position="996"/>
    </location>
</feature>
<dbReference type="Proteomes" id="UP000028828">
    <property type="component" value="Unassembled WGS sequence"/>
</dbReference>
<feature type="compositionally biased region" description="Basic and acidic residues" evidence="6">
    <location>
        <begin position="1169"/>
        <end position="1212"/>
    </location>
</feature>
<feature type="region of interest" description="Disordered" evidence="6">
    <location>
        <begin position="1265"/>
        <end position="1304"/>
    </location>
</feature>
<dbReference type="InterPro" id="IPR011009">
    <property type="entry name" value="Kinase-like_dom_sf"/>
</dbReference>
<evidence type="ECO:0000313" key="8">
    <source>
        <dbReference type="EMBL" id="KFG41213.1"/>
    </source>
</evidence>
<dbReference type="GO" id="GO:0004674">
    <property type="term" value="F:protein serine/threonine kinase activity"/>
    <property type="evidence" value="ECO:0007669"/>
    <property type="project" value="UniProtKB-KW"/>
</dbReference>
<keyword evidence="4 8" id="KW-0418">Kinase</keyword>